<dbReference type="EMBL" id="CAJPWZ010000917">
    <property type="protein sequence ID" value="CAG2203375.1"/>
    <property type="molecule type" value="Genomic_DNA"/>
</dbReference>
<dbReference type="Proteomes" id="UP000683360">
    <property type="component" value="Unassembled WGS sequence"/>
</dbReference>
<protein>
    <recommendedName>
        <fullName evidence="2">ISXO2-like transposase domain-containing protein</fullName>
    </recommendedName>
</protein>
<keyword evidence="4" id="KW-1185">Reference proteome</keyword>
<feature type="compositionally biased region" description="Polar residues" evidence="1">
    <location>
        <begin position="227"/>
        <end position="237"/>
    </location>
</feature>
<dbReference type="NCBIfam" id="NF033547">
    <property type="entry name" value="transpos_IS1595"/>
    <property type="match status" value="1"/>
</dbReference>
<dbReference type="InterPro" id="IPR053164">
    <property type="entry name" value="IS1016-like_transposase"/>
</dbReference>
<dbReference type="PANTHER" id="PTHR47163:SF2">
    <property type="entry name" value="SI:DKEY-17M8.2"/>
    <property type="match status" value="1"/>
</dbReference>
<reference evidence="3" key="1">
    <citation type="submission" date="2021-03" db="EMBL/GenBank/DDBJ databases">
        <authorList>
            <person name="Bekaert M."/>
        </authorList>
    </citation>
    <scope>NUCLEOTIDE SEQUENCE</scope>
</reference>
<dbReference type="InterPro" id="IPR024445">
    <property type="entry name" value="Tnp_ISXO2-like"/>
</dbReference>
<proteinExistence type="predicted"/>
<organism evidence="3 4">
    <name type="scientific">Mytilus edulis</name>
    <name type="common">Blue mussel</name>
    <dbReference type="NCBI Taxonomy" id="6550"/>
    <lineage>
        <taxon>Eukaryota</taxon>
        <taxon>Metazoa</taxon>
        <taxon>Spiralia</taxon>
        <taxon>Lophotrochozoa</taxon>
        <taxon>Mollusca</taxon>
        <taxon>Bivalvia</taxon>
        <taxon>Autobranchia</taxon>
        <taxon>Pteriomorphia</taxon>
        <taxon>Mytilida</taxon>
        <taxon>Mytiloidea</taxon>
        <taxon>Mytilidae</taxon>
        <taxon>Mytilinae</taxon>
        <taxon>Mytilus</taxon>
    </lineage>
</organism>
<sequence>MEYRHTSVNWARCVRELFREHVHTEYQNLVFEGNVEKDESLFGRKIKYNRGKPTGTRIWIFGMVEASSKRIIMYPVDKRDSNTLIPLIKKHVSPGSRIFSDSWAAYIPLNKAGYEHFSVCHKTSFKQIYKNEDTGEIVKCCTNRIEGAWKLSKDHFRRINGTNTKQFEQHLAEIIWRNYASSNRRNYTYPSALFPTWTPPVKEVKNAHATTIIQGSDDESDDEAVSKTPQSSNIDSSTVVAPARYDIVSSLSNYNPPLSSSTMDTVVASTSALQSYP</sequence>
<gene>
    <name evidence="3" type="ORF">MEDL_17793</name>
</gene>
<evidence type="ECO:0000256" key="1">
    <source>
        <dbReference type="SAM" id="MobiDB-lite"/>
    </source>
</evidence>
<dbReference type="Pfam" id="PF12762">
    <property type="entry name" value="DDE_Tnp_IS1595"/>
    <property type="match status" value="1"/>
</dbReference>
<evidence type="ECO:0000313" key="4">
    <source>
        <dbReference type="Proteomes" id="UP000683360"/>
    </source>
</evidence>
<dbReference type="OrthoDB" id="6412411at2759"/>
<evidence type="ECO:0000313" key="3">
    <source>
        <dbReference type="EMBL" id="CAG2203375.1"/>
    </source>
</evidence>
<accession>A0A8S3R2J0</accession>
<comment type="caution">
    <text evidence="3">The sequence shown here is derived from an EMBL/GenBank/DDBJ whole genome shotgun (WGS) entry which is preliminary data.</text>
</comment>
<name>A0A8S3R2J0_MYTED</name>
<dbReference type="PANTHER" id="PTHR47163">
    <property type="entry name" value="DDE_TNP_IS1595 DOMAIN-CONTAINING PROTEIN"/>
    <property type="match status" value="1"/>
</dbReference>
<feature type="domain" description="ISXO2-like transposase" evidence="2">
    <location>
        <begin position="30"/>
        <end position="186"/>
    </location>
</feature>
<evidence type="ECO:0000259" key="2">
    <source>
        <dbReference type="SMART" id="SM01126"/>
    </source>
</evidence>
<feature type="region of interest" description="Disordered" evidence="1">
    <location>
        <begin position="212"/>
        <end position="237"/>
    </location>
</feature>
<dbReference type="SMART" id="SM01126">
    <property type="entry name" value="DDE_Tnp_IS1595"/>
    <property type="match status" value="1"/>
</dbReference>
<dbReference type="AlphaFoldDB" id="A0A8S3R2J0"/>